<dbReference type="PANTHER" id="PTHR11003">
    <property type="entry name" value="POTASSIUM CHANNEL, SUBFAMILY K"/>
    <property type="match status" value="1"/>
</dbReference>
<evidence type="ECO:0000256" key="10">
    <source>
        <dbReference type="SAM" id="Phobius"/>
    </source>
</evidence>
<dbReference type="GO" id="GO:0030322">
    <property type="term" value="P:stabilization of membrane potential"/>
    <property type="evidence" value="ECO:0007669"/>
    <property type="project" value="TreeGrafter"/>
</dbReference>
<feature type="transmembrane region" description="Helical" evidence="10">
    <location>
        <begin position="24"/>
        <end position="47"/>
    </location>
</feature>
<evidence type="ECO:0000256" key="6">
    <source>
        <dbReference type="ARBA" id="ARBA00023136"/>
    </source>
</evidence>
<feature type="compositionally biased region" description="Basic and acidic residues" evidence="9">
    <location>
        <begin position="220"/>
        <end position="232"/>
    </location>
</feature>
<evidence type="ECO:0000256" key="2">
    <source>
        <dbReference type="ARBA" id="ARBA00022448"/>
    </source>
</evidence>
<evidence type="ECO:0000313" key="12">
    <source>
        <dbReference type="EMBL" id="KAJ8025882.1"/>
    </source>
</evidence>
<dbReference type="OrthoDB" id="297496at2759"/>
<feature type="domain" description="Potassium channel" evidence="11">
    <location>
        <begin position="121"/>
        <end position="178"/>
    </location>
</feature>
<evidence type="ECO:0000256" key="5">
    <source>
        <dbReference type="ARBA" id="ARBA00023065"/>
    </source>
</evidence>
<proteinExistence type="inferred from homology"/>
<dbReference type="AlphaFoldDB" id="A0A9Q0YNX4"/>
<feature type="transmembrane region" description="Helical" evidence="10">
    <location>
        <begin position="156"/>
        <end position="178"/>
    </location>
</feature>
<keyword evidence="4 10" id="KW-1133">Transmembrane helix</keyword>
<comment type="caution">
    <text evidence="12">The sequence shown here is derived from an EMBL/GenBank/DDBJ whole genome shotgun (WGS) entry which is preliminary data.</text>
</comment>
<evidence type="ECO:0000256" key="4">
    <source>
        <dbReference type="ARBA" id="ARBA00022989"/>
    </source>
</evidence>
<dbReference type="Gene3D" id="1.10.287.70">
    <property type="match status" value="1"/>
</dbReference>
<keyword evidence="2 8" id="KW-0813">Transport</keyword>
<dbReference type="Pfam" id="PF07885">
    <property type="entry name" value="Ion_trans_2"/>
    <property type="match status" value="2"/>
</dbReference>
<dbReference type="InterPro" id="IPR013099">
    <property type="entry name" value="K_chnl_dom"/>
</dbReference>
<organism evidence="12 13">
    <name type="scientific">Holothuria leucospilota</name>
    <name type="common">Black long sea cucumber</name>
    <name type="synonym">Mertensiothuria leucospilota</name>
    <dbReference type="NCBI Taxonomy" id="206669"/>
    <lineage>
        <taxon>Eukaryota</taxon>
        <taxon>Metazoa</taxon>
        <taxon>Echinodermata</taxon>
        <taxon>Eleutherozoa</taxon>
        <taxon>Echinozoa</taxon>
        <taxon>Holothuroidea</taxon>
        <taxon>Aspidochirotacea</taxon>
        <taxon>Aspidochirotida</taxon>
        <taxon>Holothuriidae</taxon>
        <taxon>Holothuria</taxon>
    </lineage>
</organism>
<evidence type="ECO:0000256" key="9">
    <source>
        <dbReference type="SAM" id="MobiDB-lite"/>
    </source>
</evidence>
<dbReference type="Proteomes" id="UP001152320">
    <property type="component" value="Chromosome 17"/>
</dbReference>
<accession>A0A9Q0YNX4</accession>
<feature type="transmembrane region" description="Helical" evidence="10">
    <location>
        <begin position="324"/>
        <end position="346"/>
    </location>
</feature>
<name>A0A9Q0YNX4_HOLLE</name>
<evidence type="ECO:0000256" key="7">
    <source>
        <dbReference type="ARBA" id="ARBA00023303"/>
    </source>
</evidence>
<dbReference type="SUPFAM" id="SSF81324">
    <property type="entry name" value="Voltage-gated potassium channels"/>
    <property type="match status" value="2"/>
</dbReference>
<dbReference type="GO" id="GO:0022841">
    <property type="term" value="F:potassium ion leak channel activity"/>
    <property type="evidence" value="ECO:0007669"/>
    <property type="project" value="TreeGrafter"/>
</dbReference>
<feature type="region of interest" description="Disordered" evidence="9">
    <location>
        <begin position="204"/>
        <end position="234"/>
    </location>
</feature>
<evidence type="ECO:0000256" key="1">
    <source>
        <dbReference type="ARBA" id="ARBA00004141"/>
    </source>
</evidence>
<gene>
    <name evidence="12" type="ORF">HOLleu_33573</name>
</gene>
<keyword evidence="7 8" id="KW-0407">Ion channel</keyword>
<comment type="subcellular location">
    <subcellularLocation>
        <location evidence="1">Membrane</location>
        <topology evidence="1">Multi-pass membrane protein</topology>
    </subcellularLocation>
</comment>
<dbReference type="EMBL" id="JAIZAY010000017">
    <property type="protein sequence ID" value="KAJ8025882.1"/>
    <property type="molecule type" value="Genomic_DNA"/>
</dbReference>
<evidence type="ECO:0000256" key="8">
    <source>
        <dbReference type="RuleBase" id="RU003857"/>
    </source>
</evidence>
<dbReference type="PRINTS" id="PR01333">
    <property type="entry name" value="2POREKCHANEL"/>
</dbReference>
<keyword evidence="6 10" id="KW-0472">Membrane</keyword>
<feature type="transmembrane region" description="Helical" evidence="10">
    <location>
        <begin position="269"/>
        <end position="290"/>
    </location>
</feature>
<sequence>MAQAKNTPQNGILRKLVKLLRVTFPHVVLLSSYLAYLILGSFSFCYLEGHFRQSDLETYHHQMNNTRTDIMEMLSNSKCDDNEDKHRDKLQEVNRLLDKLEEDSRRPEWKAGRMMSVRANRTWTFSSSMLFCMTTITTIGYGDIVPTSKPGRAFCVIYALIGIPFTLLLLADVGDLLARAVIWCCRKLGVHNCSRRLKTQCSRSTPSQTFKQNRRPNVRSRTENRTENEKAVTSHHNMGVMGESSSAEDHKGSGHVCTRDGSCQQGVPIFVILFILVSYICGGSWLLMMIEHWTYGEAMYFMIITFTTIGYGDLVPANLYEHDAFVFCIFFTLLGMAMMSLTIALLREKVVKSFTFIYSKLNLN</sequence>
<evidence type="ECO:0000313" key="13">
    <source>
        <dbReference type="Proteomes" id="UP001152320"/>
    </source>
</evidence>
<keyword evidence="3 8" id="KW-0812">Transmembrane</keyword>
<evidence type="ECO:0000256" key="3">
    <source>
        <dbReference type="ARBA" id="ARBA00022692"/>
    </source>
</evidence>
<dbReference type="GO" id="GO:0005886">
    <property type="term" value="C:plasma membrane"/>
    <property type="evidence" value="ECO:0007669"/>
    <property type="project" value="TreeGrafter"/>
</dbReference>
<comment type="similarity">
    <text evidence="8">Belongs to the two pore domain potassium channel (TC 1.A.1.8) family.</text>
</comment>
<protein>
    <submittedName>
        <fullName evidence="12">TWiK family of potassium channels protein 7</fullName>
    </submittedName>
</protein>
<keyword evidence="13" id="KW-1185">Reference proteome</keyword>
<evidence type="ECO:0000259" key="11">
    <source>
        <dbReference type="Pfam" id="PF07885"/>
    </source>
</evidence>
<dbReference type="GO" id="GO:0015271">
    <property type="term" value="F:outward rectifier potassium channel activity"/>
    <property type="evidence" value="ECO:0007669"/>
    <property type="project" value="TreeGrafter"/>
</dbReference>
<feature type="transmembrane region" description="Helical" evidence="10">
    <location>
        <begin position="123"/>
        <end position="144"/>
    </location>
</feature>
<dbReference type="PANTHER" id="PTHR11003:SF330">
    <property type="entry name" value="POTASSIUM CHANNEL DOMAIN-CONTAINING PROTEIN"/>
    <property type="match status" value="1"/>
</dbReference>
<feature type="domain" description="Potassium channel" evidence="11">
    <location>
        <begin position="275"/>
        <end position="351"/>
    </location>
</feature>
<dbReference type="InterPro" id="IPR003280">
    <property type="entry name" value="2pore_dom_K_chnl"/>
</dbReference>
<keyword evidence="5 8" id="KW-0406">Ion transport</keyword>
<reference evidence="12" key="1">
    <citation type="submission" date="2021-10" db="EMBL/GenBank/DDBJ databases">
        <title>Tropical sea cucumber genome reveals ecological adaptation and Cuvierian tubules defense mechanism.</title>
        <authorList>
            <person name="Chen T."/>
        </authorList>
    </citation>
    <scope>NUCLEOTIDE SEQUENCE</scope>
    <source>
        <strain evidence="12">Nanhai2018</strain>
        <tissue evidence="12">Muscle</tissue>
    </source>
</reference>